<dbReference type="KEGG" id="ptq:P700755_002785"/>
<dbReference type="EMBL" id="CP003879">
    <property type="protein sequence ID" value="AFU69511.1"/>
    <property type="molecule type" value="Genomic_DNA"/>
</dbReference>
<keyword evidence="2" id="KW-1185">Reference proteome</keyword>
<reference evidence="1" key="2">
    <citation type="submission" date="2012-09" db="EMBL/GenBank/DDBJ databases">
        <title>The complete sequence of Psychroflexus torquis an extreme psychrophile from sea-ice that is stimulated by light.</title>
        <authorList>
            <person name="Feng S."/>
            <person name="Powell S.M."/>
            <person name="Bowman J.P."/>
        </authorList>
    </citation>
    <scope>NUCLEOTIDE SEQUENCE [LARGE SCALE GENOMIC DNA]</scope>
    <source>
        <strain evidence="1">ATCC 700755</strain>
    </source>
</reference>
<proteinExistence type="predicted"/>
<organism evidence="1 2">
    <name type="scientific">Psychroflexus torquis (strain ATCC 700755 / CIP 106069 / ACAM 623)</name>
    <dbReference type="NCBI Taxonomy" id="313595"/>
    <lineage>
        <taxon>Bacteria</taxon>
        <taxon>Pseudomonadati</taxon>
        <taxon>Bacteroidota</taxon>
        <taxon>Flavobacteriia</taxon>
        <taxon>Flavobacteriales</taxon>
        <taxon>Flavobacteriaceae</taxon>
        <taxon>Psychroflexus</taxon>
    </lineage>
</organism>
<accession>K4IKA0</accession>
<dbReference type="HOGENOM" id="CLU_2481034_0_0_10"/>
<name>K4IKA0_PSYTT</name>
<gene>
    <name evidence="1" type="ordered locus">P700755_002785</name>
</gene>
<evidence type="ECO:0000313" key="1">
    <source>
        <dbReference type="EMBL" id="AFU69511.1"/>
    </source>
</evidence>
<reference evidence="1" key="1">
    <citation type="submission" date="2006-03" db="EMBL/GenBank/DDBJ databases">
        <authorList>
            <person name="Bowman J."/>
            <person name="Ferriera S."/>
            <person name="Johnson J."/>
            <person name="Kravitz S."/>
            <person name="Halpern A."/>
            <person name="Remington K."/>
            <person name="Beeson K."/>
            <person name="Tran B."/>
            <person name="Rogers Y.-H."/>
            <person name="Friedman R."/>
            <person name="Venter J.C."/>
        </authorList>
    </citation>
    <scope>NUCLEOTIDE SEQUENCE [LARGE SCALE GENOMIC DNA]</scope>
    <source>
        <strain evidence="1">ATCC 700755</strain>
    </source>
</reference>
<protein>
    <submittedName>
        <fullName evidence="1">Uncharacterized protein</fullName>
    </submittedName>
</protein>
<dbReference type="Proteomes" id="UP000008514">
    <property type="component" value="Chromosome"/>
</dbReference>
<sequence>MIIAGIESTINIELNKPAIIIVKAGIRTVINVTGEMALPISQAVLIAGIDNTVNGLTTQNRGRIISAHRDEFDLGSIACFDKIEIGS</sequence>
<evidence type="ECO:0000313" key="2">
    <source>
        <dbReference type="Proteomes" id="UP000008514"/>
    </source>
</evidence>
<dbReference type="AlphaFoldDB" id="K4IKA0"/>